<protein>
    <recommendedName>
        <fullName evidence="5">Aldehyde dehydrogenase</fullName>
    </recommendedName>
</protein>
<dbReference type="InterPro" id="IPR016161">
    <property type="entry name" value="Ald_DH/histidinol_DH"/>
</dbReference>
<evidence type="ECO:0000256" key="4">
    <source>
        <dbReference type="ARBA" id="ARBA00049194"/>
    </source>
</evidence>
<keyword evidence="3" id="KW-0520">NAD</keyword>
<dbReference type="GO" id="GO:0006081">
    <property type="term" value="P:aldehyde metabolic process"/>
    <property type="evidence" value="ECO:0007669"/>
    <property type="project" value="InterPro"/>
</dbReference>
<accession>A0A9Q0FW82</accession>
<dbReference type="Gene3D" id="3.40.309.10">
    <property type="entry name" value="Aldehyde Dehydrogenase, Chain A, domain 2"/>
    <property type="match status" value="1"/>
</dbReference>
<dbReference type="OrthoDB" id="440325at2759"/>
<keyword evidence="2 5" id="KW-0560">Oxidoreductase</keyword>
<dbReference type="Gene3D" id="3.40.605.10">
    <property type="entry name" value="Aldehyde Dehydrogenase, Chain A, domain 1"/>
    <property type="match status" value="1"/>
</dbReference>
<dbReference type="InterPro" id="IPR016162">
    <property type="entry name" value="Ald_DH_N"/>
</dbReference>
<reference evidence="8" key="2">
    <citation type="journal article" date="2023" name="Plants (Basel)">
        <title>Annotation of the Turnera subulata (Passifloraceae) Draft Genome Reveals the S-Locus Evolved after the Divergence of Turneroideae from Passifloroideae in a Stepwise Manner.</title>
        <authorList>
            <person name="Henning P.M."/>
            <person name="Roalson E.H."/>
            <person name="Mir W."/>
            <person name="McCubbin A.G."/>
            <person name="Shore J.S."/>
        </authorList>
    </citation>
    <scope>NUCLEOTIDE SEQUENCE</scope>
    <source>
        <strain evidence="8">F60SS</strain>
    </source>
</reference>
<dbReference type="InterPro" id="IPR016163">
    <property type="entry name" value="Ald_DH_C"/>
</dbReference>
<comment type="similarity">
    <text evidence="1 5">Belongs to the aldehyde dehydrogenase family.</text>
</comment>
<organism evidence="8 9">
    <name type="scientific">Turnera subulata</name>
    <dbReference type="NCBI Taxonomy" id="218843"/>
    <lineage>
        <taxon>Eukaryota</taxon>
        <taxon>Viridiplantae</taxon>
        <taxon>Streptophyta</taxon>
        <taxon>Embryophyta</taxon>
        <taxon>Tracheophyta</taxon>
        <taxon>Spermatophyta</taxon>
        <taxon>Magnoliopsida</taxon>
        <taxon>eudicotyledons</taxon>
        <taxon>Gunneridae</taxon>
        <taxon>Pentapetalae</taxon>
        <taxon>rosids</taxon>
        <taxon>fabids</taxon>
        <taxon>Malpighiales</taxon>
        <taxon>Passifloraceae</taxon>
        <taxon>Turnera</taxon>
    </lineage>
</organism>
<dbReference type="InterPro" id="IPR012394">
    <property type="entry name" value="Aldehyde_DH_NAD(P)"/>
</dbReference>
<dbReference type="InterPro" id="IPR015590">
    <property type="entry name" value="Aldehyde_DH_dom"/>
</dbReference>
<gene>
    <name evidence="8" type="primary">ALDH3H1_2</name>
    <name evidence="8" type="ORF">Tsubulata_024409</name>
</gene>
<sequence>MGEEQEDRKPASSAAAVFDAEAANGLVGELRGSFRSGRTRSYEWRVGQLKAIWRMCDEHEKDVVDALALDLSKPELESVVYELGMVKGSCKTALKELKHWVRPEKTKTGLATFPSSAEIVSEPLGVVLIISAWNYPVLLALDPVIGAIAAGNAVVLKPSEIAPATSSVLAKLVAKFLDCSSIRVVEGGVPETTALLAQKWDKIFYTGNGHVGRIVMAAAAKHLTPVVLELGGKCPVVVDSGINLQVATRRIIAGKWGSNNGQTCVSADYIITTKDYAPKLVDSLKKEIERFYGKKPLESKDISRIVNSNHFARLTKLVDEDKISDKIVYGGERDKDSLRISPTILVDVPQDSLIMNEEIFGPLLPILTVNKIEESFDLINSRPNPLAAYLFTNNKELKERFVMSVSAGGITINDITVHLAVHTLPFGGVGESGLGSYHGKFSFDAFSHKKAVLYRGFAGDATLRYPPYTKTKLRILKAFVTGDIWGAIRALLGWA</sequence>
<dbReference type="GO" id="GO:0009414">
    <property type="term" value="P:response to water deprivation"/>
    <property type="evidence" value="ECO:0007669"/>
    <property type="project" value="UniProtKB-ARBA"/>
</dbReference>
<proteinExistence type="inferred from homology"/>
<evidence type="ECO:0000256" key="1">
    <source>
        <dbReference type="ARBA" id="ARBA00009986"/>
    </source>
</evidence>
<dbReference type="SUPFAM" id="SSF53720">
    <property type="entry name" value="ALDH-like"/>
    <property type="match status" value="1"/>
</dbReference>
<dbReference type="PANTHER" id="PTHR43570">
    <property type="entry name" value="ALDEHYDE DEHYDROGENASE"/>
    <property type="match status" value="1"/>
</dbReference>
<evidence type="ECO:0000256" key="3">
    <source>
        <dbReference type="ARBA" id="ARBA00023027"/>
    </source>
</evidence>
<dbReference type="GO" id="GO:0004029">
    <property type="term" value="F:aldehyde dehydrogenase (NAD+) activity"/>
    <property type="evidence" value="ECO:0007669"/>
    <property type="project" value="UniProtKB-EC"/>
</dbReference>
<comment type="catalytic activity">
    <reaction evidence="4">
        <text>an aldehyde + NAD(+) + H2O = a carboxylate + NADH + 2 H(+)</text>
        <dbReference type="Rhea" id="RHEA:16185"/>
        <dbReference type="ChEBI" id="CHEBI:15377"/>
        <dbReference type="ChEBI" id="CHEBI:15378"/>
        <dbReference type="ChEBI" id="CHEBI:17478"/>
        <dbReference type="ChEBI" id="CHEBI:29067"/>
        <dbReference type="ChEBI" id="CHEBI:57540"/>
        <dbReference type="ChEBI" id="CHEBI:57945"/>
        <dbReference type="EC" id="1.2.1.3"/>
    </reaction>
</comment>
<dbReference type="Pfam" id="PF00171">
    <property type="entry name" value="Aldedh"/>
    <property type="match status" value="1"/>
</dbReference>
<evidence type="ECO:0000313" key="8">
    <source>
        <dbReference type="EMBL" id="KAJ4837757.1"/>
    </source>
</evidence>
<dbReference type="EMBL" id="JAKUCV010003747">
    <property type="protein sequence ID" value="KAJ4837757.1"/>
    <property type="molecule type" value="Genomic_DNA"/>
</dbReference>
<reference evidence="8" key="1">
    <citation type="submission" date="2022-02" db="EMBL/GenBank/DDBJ databases">
        <authorList>
            <person name="Henning P.M."/>
            <person name="McCubbin A.G."/>
            <person name="Shore J.S."/>
        </authorList>
    </citation>
    <scope>NUCLEOTIDE SEQUENCE</scope>
    <source>
        <strain evidence="8">F60SS</strain>
        <tissue evidence="8">Leaves</tissue>
    </source>
</reference>
<comment type="caution">
    <text evidence="8">The sequence shown here is derived from an EMBL/GenBank/DDBJ whole genome shotgun (WGS) entry which is preliminary data.</text>
</comment>
<keyword evidence="9" id="KW-1185">Reference proteome</keyword>
<dbReference type="AlphaFoldDB" id="A0A9Q0FW82"/>
<dbReference type="PANTHER" id="PTHR43570:SF16">
    <property type="entry name" value="ALDEHYDE DEHYDROGENASE TYPE III, ISOFORM Q"/>
    <property type="match status" value="1"/>
</dbReference>
<dbReference type="FunFam" id="3.40.309.10:FF:000003">
    <property type="entry name" value="Aldehyde dehydrogenase"/>
    <property type="match status" value="1"/>
</dbReference>
<evidence type="ECO:0000256" key="2">
    <source>
        <dbReference type="ARBA" id="ARBA00023002"/>
    </source>
</evidence>
<dbReference type="PIRSF" id="PIRSF036492">
    <property type="entry name" value="ALDH"/>
    <property type="match status" value="1"/>
</dbReference>
<dbReference type="FunFam" id="3.40.605.10:FF:000004">
    <property type="entry name" value="Aldehyde dehydrogenase"/>
    <property type="match status" value="1"/>
</dbReference>
<evidence type="ECO:0000313" key="9">
    <source>
        <dbReference type="Proteomes" id="UP001141552"/>
    </source>
</evidence>
<evidence type="ECO:0000256" key="5">
    <source>
        <dbReference type="PIRNR" id="PIRNR036492"/>
    </source>
</evidence>
<feature type="active site" evidence="6">
    <location>
        <position position="264"/>
    </location>
</feature>
<name>A0A9Q0FW82_9ROSI</name>
<evidence type="ECO:0000259" key="7">
    <source>
        <dbReference type="Pfam" id="PF00171"/>
    </source>
</evidence>
<dbReference type="Proteomes" id="UP001141552">
    <property type="component" value="Unassembled WGS sequence"/>
</dbReference>
<dbReference type="GO" id="GO:0005737">
    <property type="term" value="C:cytoplasm"/>
    <property type="evidence" value="ECO:0007669"/>
    <property type="project" value="TreeGrafter"/>
</dbReference>
<dbReference type="GO" id="GO:0009737">
    <property type="term" value="P:response to abscisic acid"/>
    <property type="evidence" value="ECO:0007669"/>
    <property type="project" value="UniProtKB-ARBA"/>
</dbReference>
<feature type="domain" description="Aldehyde dehydrogenase" evidence="7">
    <location>
        <begin position="31"/>
        <end position="452"/>
    </location>
</feature>
<feature type="active site" evidence="6">
    <location>
        <position position="229"/>
    </location>
</feature>
<evidence type="ECO:0000256" key="6">
    <source>
        <dbReference type="PIRSR" id="PIRSR036492-1"/>
    </source>
</evidence>